<reference evidence="2 3" key="1">
    <citation type="submission" date="2019-09" db="EMBL/GenBank/DDBJ databases">
        <authorList>
            <person name="Cummings J.R."/>
            <person name="Eaglin Z.M."/>
            <person name="Kluemper A.J."/>
            <person name="Powell E.A."/>
            <person name="Stamm J."/>
            <person name="Thompson S.A."/>
            <person name="Tolsma S."/>
            <person name="Caruso S.M."/>
            <person name="Garlena R.A."/>
            <person name="Russell D.A."/>
            <person name="Pope W.H."/>
            <person name="Jacobs-Se D."/>
            <person name="Hatfull G.F."/>
        </authorList>
    </citation>
    <scope>NUCLEOTIDE SEQUENCE [LARGE SCALE GENOMIC DNA]</scope>
</reference>
<keyword evidence="3" id="KW-1185">Reference proteome</keyword>
<dbReference type="KEGG" id="vg:65122941"/>
<evidence type="ECO:0000313" key="2">
    <source>
        <dbReference type="EMBL" id="QGH76499.1"/>
    </source>
</evidence>
<accession>A0A5Q2WIJ2</accession>
<dbReference type="RefSeq" id="YP_010104956.1">
    <property type="nucleotide sequence ID" value="NC_055822.1"/>
</dbReference>
<protein>
    <recommendedName>
        <fullName evidence="1">KTSC domain-containing protein</fullName>
    </recommendedName>
</protein>
<dbReference type="Proteomes" id="UP000375470">
    <property type="component" value="Segment"/>
</dbReference>
<feature type="domain" description="KTSC" evidence="1">
    <location>
        <begin position="12"/>
        <end position="69"/>
    </location>
</feature>
<sequence>MEFVYTNSLGTNSSTMQAIYWNEGTQELVIHFWAGSVIKYTGFTADDYRAFTSALSKGRFYNQYVKGSFRGEKLADDTRFVHELDVPKPAVAESTELEAVLTPPVQITVNIYVSGDPDKIADAVERLAPSLKAVQNWRR</sequence>
<dbReference type="InterPro" id="IPR025309">
    <property type="entry name" value="KTSC_dom"/>
</dbReference>
<name>A0A5Q2WIJ2_9CAUD</name>
<dbReference type="Pfam" id="PF13619">
    <property type="entry name" value="KTSC"/>
    <property type="match status" value="1"/>
</dbReference>
<dbReference type="GeneID" id="65122941"/>
<organism evidence="2 3">
    <name type="scientific">Streptomyces phage Daubenski</name>
    <dbReference type="NCBI Taxonomy" id="2653725"/>
    <lineage>
        <taxon>Viruses</taxon>
        <taxon>Duplodnaviria</taxon>
        <taxon>Heunggongvirae</taxon>
        <taxon>Uroviricota</taxon>
        <taxon>Caudoviricetes</taxon>
        <taxon>Stanwilliamsviridae</taxon>
        <taxon>Boydwoodruffvirinae</taxon>
        <taxon>Samistivirus</taxon>
        <taxon>Samistivirus daubenski</taxon>
    </lineage>
</organism>
<gene>
    <name evidence="2" type="primary">227</name>
    <name evidence="2" type="ORF">SEA_DAUBENSKI_232</name>
</gene>
<evidence type="ECO:0000313" key="3">
    <source>
        <dbReference type="Proteomes" id="UP000375470"/>
    </source>
</evidence>
<dbReference type="EMBL" id="MN444876">
    <property type="protein sequence ID" value="QGH76499.1"/>
    <property type="molecule type" value="Genomic_DNA"/>
</dbReference>
<proteinExistence type="predicted"/>
<evidence type="ECO:0000259" key="1">
    <source>
        <dbReference type="Pfam" id="PF13619"/>
    </source>
</evidence>